<dbReference type="InterPro" id="IPR004323">
    <property type="entry name" value="Ion_tolerance_CutA"/>
</dbReference>
<comment type="similarity">
    <text evidence="1">Belongs to the CutA family.</text>
</comment>
<dbReference type="InterPro" id="IPR011322">
    <property type="entry name" value="N-reg_PII-like_a/b"/>
</dbReference>
<dbReference type="Gene3D" id="3.30.70.120">
    <property type="match status" value="1"/>
</dbReference>
<dbReference type="EMBL" id="FXWH01000002">
    <property type="protein sequence ID" value="SMQ80125.1"/>
    <property type="molecule type" value="Genomic_DNA"/>
</dbReference>
<gene>
    <name evidence="2" type="ORF">SAMN06297229_2037</name>
</gene>
<sequence>MSQGYQVVFTSCPTQQCAEQIAGQLVTQKLAACVTMLPQALSVYEWEGEVVTDHEVLLLIKTTTANIDALFTTIKAAHPYVTPELIGVSISQGSDDYLQWLDQITKGSTHS</sequence>
<name>A0A1Y6G3K0_9GAMM</name>
<reference evidence="3" key="1">
    <citation type="submission" date="2017-04" db="EMBL/GenBank/DDBJ databases">
        <authorList>
            <person name="Varghese N."/>
            <person name="Submissions S."/>
        </authorList>
    </citation>
    <scope>NUCLEOTIDE SEQUENCE [LARGE SCALE GENOMIC DNA]</scope>
</reference>
<dbReference type="Proteomes" id="UP000194450">
    <property type="component" value="Unassembled WGS sequence"/>
</dbReference>
<dbReference type="PANTHER" id="PTHR23419:SF8">
    <property type="entry name" value="FI09726P"/>
    <property type="match status" value="1"/>
</dbReference>
<keyword evidence="3" id="KW-1185">Reference proteome</keyword>
<dbReference type="OrthoDB" id="37622at2"/>
<dbReference type="SUPFAM" id="SSF54913">
    <property type="entry name" value="GlnB-like"/>
    <property type="match status" value="1"/>
</dbReference>
<dbReference type="PANTHER" id="PTHR23419">
    <property type="entry name" value="DIVALENT CATION TOLERANCE CUTA-RELATED"/>
    <property type="match status" value="1"/>
</dbReference>
<proteinExistence type="inferred from homology"/>
<protein>
    <submittedName>
        <fullName evidence="2">Divalent cation tolerance protein</fullName>
    </submittedName>
</protein>
<dbReference type="RefSeq" id="WP_086435163.1">
    <property type="nucleotide sequence ID" value="NZ_FXWH01000002.1"/>
</dbReference>
<evidence type="ECO:0000313" key="2">
    <source>
        <dbReference type="EMBL" id="SMQ80125.1"/>
    </source>
</evidence>
<dbReference type="GO" id="GO:0010038">
    <property type="term" value="P:response to metal ion"/>
    <property type="evidence" value="ECO:0007669"/>
    <property type="project" value="InterPro"/>
</dbReference>
<organism evidence="2 3">
    <name type="scientific">Pseudidiomarina planktonica</name>
    <dbReference type="NCBI Taxonomy" id="1323738"/>
    <lineage>
        <taxon>Bacteria</taxon>
        <taxon>Pseudomonadati</taxon>
        <taxon>Pseudomonadota</taxon>
        <taxon>Gammaproteobacteria</taxon>
        <taxon>Alteromonadales</taxon>
        <taxon>Idiomarinaceae</taxon>
        <taxon>Pseudidiomarina</taxon>
    </lineage>
</organism>
<dbReference type="GO" id="GO:0005507">
    <property type="term" value="F:copper ion binding"/>
    <property type="evidence" value="ECO:0007669"/>
    <property type="project" value="TreeGrafter"/>
</dbReference>
<dbReference type="Pfam" id="PF03091">
    <property type="entry name" value="CutA1"/>
    <property type="match status" value="1"/>
</dbReference>
<dbReference type="AlphaFoldDB" id="A0A1Y6G3K0"/>
<accession>A0A1Y6G3K0</accession>
<evidence type="ECO:0000256" key="1">
    <source>
        <dbReference type="ARBA" id="ARBA00010169"/>
    </source>
</evidence>
<evidence type="ECO:0000313" key="3">
    <source>
        <dbReference type="Proteomes" id="UP000194450"/>
    </source>
</evidence>
<dbReference type="InterPro" id="IPR015867">
    <property type="entry name" value="N-reg_PII/ATP_PRibTrfase_C"/>
</dbReference>